<dbReference type="OrthoDB" id="10799at10239"/>
<protein>
    <submittedName>
        <fullName evidence="2">Uncharacterized protein</fullName>
    </submittedName>
</protein>
<sequence length="198" mass="23514">MEERTIYVYQYDELTVSAKENARKWFAESLNEEFSYETECISENMQNVLENKGYKDFDLNWSLSHCQGDGVAFYGTLFTTELVKLAERLLSDKEYRRLKAIATGEDFSIEINQVGYGRYHHWNTMETYLNDEHVFSDYPKVWELLQKLERAVSNDIKDISRELEKQGYEEIAYYFSKESIEENIRANEYEFDVDGGRI</sequence>
<organism evidence="2 3">
    <name type="scientific">Bacillus phage BM15</name>
    <dbReference type="NCBI Taxonomy" id="1755680"/>
    <lineage>
        <taxon>Viruses</taxon>
        <taxon>Duplodnaviria</taxon>
        <taxon>Heunggongvirae</taxon>
        <taxon>Uroviricota</taxon>
        <taxon>Caudoviricetes</taxon>
        <taxon>Herelleviridae</taxon>
        <taxon>Bastillevirinae</taxon>
        <taxon>Caeruleovirus</taxon>
        <taxon>Caeruleovirus BM15</taxon>
    </lineage>
</organism>
<keyword evidence="3" id="KW-1185">Reference proteome</keyword>
<evidence type="ECO:0000313" key="2">
    <source>
        <dbReference type="EMBL" id="ALO79678.1"/>
    </source>
</evidence>
<gene>
    <name evidence="2" type="ORF">BM10_274</name>
    <name evidence="1" type="ORF">BM10_9</name>
</gene>
<accession>A0A0S2MUV7</accession>
<proteinExistence type="predicted"/>
<name>A0A0S2MUV7_9CAUD</name>
<dbReference type="Proteomes" id="UP000225963">
    <property type="component" value="Segment"/>
</dbReference>
<dbReference type="EMBL" id="KT995480">
    <property type="protein sequence ID" value="ALO79430.1"/>
    <property type="molecule type" value="Genomic_DNA"/>
</dbReference>
<evidence type="ECO:0000313" key="3">
    <source>
        <dbReference type="Proteomes" id="UP000225963"/>
    </source>
</evidence>
<reference evidence="3" key="2">
    <citation type="submission" date="2015-11" db="EMBL/GenBank/DDBJ databases">
        <authorList>
            <person name="Sharaf A."/>
            <person name="Marie M.E."/>
            <person name="Esson H."/>
            <person name="El-Afifi I.S."/>
            <person name="Hammad M.A."/>
        </authorList>
    </citation>
    <scope>NUCLEOTIDE SEQUENCE [LARGE SCALE GENOMIC DNA]</scope>
</reference>
<reference evidence="2" key="1">
    <citation type="submission" date="2015-11" db="EMBL/GenBank/DDBJ databases">
        <authorList>
            <person name="Zhang Y."/>
            <person name="Guo Z."/>
        </authorList>
    </citation>
    <scope>NUCLEOTIDE SEQUENCE [LARGE SCALE GENOMIC DNA]</scope>
</reference>
<dbReference type="EMBL" id="KT995480">
    <property type="protein sequence ID" value="ALO79678.1"/>
    <property type="molecule type" value="Genomic_DNA"/>
</dbReference>
<evidence type="ECO:0000313" key="1">
    <source>
        <dbReference type="EMBL" id="ALO79430.1"/>
    </source>
</evidence>